<reference evidence="3 4" key="1">
    <citation type="submission" date="2020-04" db="EMBL/GenBank/DDBJ databases">
        <title>Perkinsus olseni comparative genomics.</title>
        <authorList>
            <person name="Bogema D.R."/>
        </authorList>
    </citation>
    <scope>NUCLEOTIDE SEQUENCE [LARGE SCALE GENOMIC DNA]</scope>
    <source>
        <strain evidence="1">ATCC PRA-205</strain>
        <strain evidence="2 3">ATCC PRA-207</strain>
    </source>
</reference>
<organism evidence="2 3">
    <name type="scientific">Perkinsus olseni</name>
    <name type="common">Perkinsus atlanticus</name>
    <dbReference type="NCBI Taxonomy" id="32597"/>
    <lineage>
        <taxon>Eukaryota</taxon>
        <taxon>Sar</taxon>
        <taxon>Alveolata</taxon>
        <taxon>Perkinsozoa</taxon>
        <taxon>Perkinsea</taxon>
        <taxon>Perkinsida</taxon>
        <taxon>Perkinsidae</taxon>
        <taxon>Perkinsus</taxon>
    </lineage>
</organism>
<dbReference type="Proteomes" id="UP000574390">
    <property type="component" value="Unassembled WGS sequence"/>
</dbReference>
<accession>A0A7J6SQZ7</accession>
<name>A0A7J6SQZ7_PEROL</name>
<evidence type="ECO:0000313" key="1">
    <source>
        <dbReference type="EMBL" id="KAF4718821.1"/>
    </source>
</evidence>
<keyword evidence="3" id="KW-1185">Reference proteome</keyword>
<comment type="caution">
    <text evidence="2">The sequence shown here is derived from an EMBL/GenBank/DDBJ whole genome shotgun (WGS) entry which is preliminary data.</text>
</comment>
<evidence type="ECO:0000313" key="2">
    <source>
        <dbReference type="EMBL" id="KAF4734982.1"/>
    </source>
</evidence>
<proteinExistence type="predicted"/>
<dbReference type="EMBL" id="JABANM010022889">
    <property type="protein sequence ID" value="KAF4718821.1"/>
    <property type="molecule type" value="Genomic_DNA"/>
</dbReference>
<sequence length="161" mass="18084">MLYLYDHAELRQVSSSILHYLDSKMKGMPEDCLSEVWAMAHPQIEGLERATRISISADGGSAFSALQGSDDASLKLLFSDNIDYCVHTPPAYIYIMYKGNSLNRILRSTSFVRDLHDELRPWSADDPQIRGVFSATNCDTSYVYGATLFSSLMEIDVDKDI</sequence>
<gene>
    <name evidence="1" type="ORF">FOZ62_018700</name>
    <name evidence="2" type="ORF">FOZ63_028489</name>
</gene>
<evidence type="ECO:0000313" key="4">
    <source>
        <dbReference type="Proteomes" id="UP000574390"/>
    </source>
</evidence>
<evidence type="ECO:0000313" key="3">
    <source>
        <dbReference type="Proteomes" id="UP000553632"/>
    </source>
</evidence>
<dbReference type="Proteomes" id="UP000553632">
    <property type="component" value="Unassembled WGS sequence"/>
</dbReference>
<protein>
    <submittedName>
        <fullName evidence="2">Uncharacterized protein</fullName>
    </submittedName>
</protein>
<dbReference type="EMBL" id="JABANO010016549">
    <property type="protein sequence ID" value="KAF4734982.1"/>
    <property type="molecule type" value="Genomic_DNA"/>
</dbReference>
<dbReference type="AlphaFoldDB" id="A0A7J6SQZ7"/>